<dbReference type="AlphaFoldDB" id="A0A0C3K397"/>
<dbReference type="EMBL" id="KN831973">
    <property type="protein sequence ID" value="KIO03987.1"/>
    <property type="molecule type" value="Genomic_DNA"/>
</dbReference>
<reference evidence="1 2" key="1">
    <citation type="submission" date="2014-04" db="EMBL/GenBank/DDBJ databases">
        <authorList>
            <consortium name="DOE Joint Genome Institute"/>
            <person name="Kuo A."/>
            <person name="Kohler A."/>
            <person name="Costa M.D."/>
            <person name="Nagy L.G."/>
            <person name="Floudas D."/>
            <person name="Copeland A."/>
            <person name="Barry K.W."/>
            <person name="Cichocki N."/>
            <person name="Veneault-Fourrey C."/>
            <person name="LaButti K."/>
            <person name="Lindquist E.A."/>
            <person name="Lipzen A."/>
            <person name="Lundell T."/>
            <person name="Morin E."/>
            <person name="Murat C."/>
            <person name="Sun H."/>
            <person name="Tunlid A."/>
            <person name="Henrissat B."/>
            <person name="Grigoriev I.V."/>
            <person name="Hibbett D.S."/>
            <person name="Martin F."/>
            <person name="Nordberg H.P."/>
            <person name="Cantor M.N."/>
            <person name="Hua S.X."/>
        </authorList>
    </citation>
    <scope>NUCLEOTIDE SEQUENCE [LARGE SCALE GENOMIC DNA]</scope>
    <source>
        <strain evidence="1 2">Marx 270</strain>
    </source>
</reference>
<name>A0A0C3K397_PISTI</name>
<dbReference type="InParanoid" id="A0A0C3K397"/>
<gene>
    <name evidence="1" type="ORF">M404DRAFT_597857</name>
</gene>
<dbReference type="Proteomes" id="UP000054217">
    <property type="component" value="Unassembled WGS sequence"/>
</dbReference>
<sequence length="103" mass="11729">MHAIVALTLKLEAFLKRDTHRHLRNLIAIHTKTRYARICGRTRSESKVCETKWPPPNTSRLGLPAIRMVKARTIADHWHWQGEDVNVGVGGIKLSAVLCEPQR</sequence>
<proteinExistence type="predicted"/>
<protein>
    <submittedName>
        <fullName evidence="1">Uncharacterized protein</fullName>
    </submittedName>
</protein>
<organism evidence="1 2">
    <name type="scientific">Pisolithus tinctorius Marx 270</name>
    <dbReference type="NCBI Taxonomy" id="870435"/>
    <lineage>
        <taxon>Eukaryota</taxon>
        <taxon>Fungi</taxon>
        <taxon>Dikarya</taxon>
        <taxon>Basidiomycota</taxon>
        <taxon>Agaricomycotina</taxon>
        <taxon>Agaricomycetes</taxon>
        <taxon>Agaricomycetidae</taxon>
        <taxon>Boletales</taxon>
        <taxon>Sclerodermatineae</taxon>
        <taxon>Pisolithaceae</taxon>
        <taxon>Pisolithus</taxon>
    </lineage>
</organism>
<dbReference type="HOGENOM" id="CLU_2264820_0_0_1"/>
<accession>A0A0C3K397</accession>
<keyword evidence="2" id="KW-1185">Reference proteome</keyword>
<dbReference type="OrthoDB" id="10004661at2759"/>
<evidence type="ECO:0000313" key="2">
    <source>
        <dbReference type="Proteomes" id="UP000054217"/>
    </source>
</evidence>
<evidence type="ECO:0000313" key="1">
    <source>
        <dbReference type="EMBL" id="KIO03987.1"/>
    </source>
</evidence>
<reference evidence="2" key="2">
    <citation type="submission" date="2015-01" db="EMBL/GenBank/DDBJ databases">
        <title>Evolutionary Origins and Diversification of the Mycorrhizal Mutualists.</title>
        <authorList>
            <consortium name="DOE Joint Genome Institute"/>
            <consortium name="Mycorrhizal Genomics Consortium"/>
            <person name="Kohler A."/>
            <person name="Kuo A."/>
            <person name="Nagy L.G."/>
            <person name="Floudas D."/>
            <person name="Copeland A."/>
            <person name="Barry K.W."/>
            <person name="Cichocki N."/>
            <person name="Veneault-Fourrey C."/>
            <person name="LaButti K."/>
            <person name="Lindquist E.A."/>
            <person name="Lipzen A."/>
            <person name="Lundell T."/>
            <person name="Morin E."/>
            <person name="Murat C."/>
            <person name="Riley R."/>
            <person name="Ohm R."/>
            <person name="Sun H."/>
            <person name="Tunlid A."/>
            <person name="Henrissat B."/>
            <person name="Grigoriev I.V."/>
            <person name="Hibbett D.S."/>
            <person name="Martin F."/>
        </authorList>
    </citation>
    <scope>NUCLEOTIDE SEQUENCE [LARGE SCALE GENOMIC DNA]</scope>
    <source>
        <strain evidence="2">Marx 270</strain>
    </source>
</reference>